<reference evidence="2 3" key="1">
    <citation type="journal article" date="2011" name="Science">
        <title>The ecoresponsive genome of Daphnia pulex.</title>
        <authorList>
            <person name="Colbourne J.K."/>
            <person name="Pfrender M.E."/>
            <person name="Gilbert D."/>
            <person name="Thomas W.K."/>
            <person name="Tucker A."/>
            <person name="Oakley T.H."/>
            <person name="Tokishita S."/>
            <person name="Aerts A."/>
            <person name="Arnold G.J."/>
            <person name="Basu M.K."/>
            <person name="Bauer D.J."/>
            <person name="Caceres C.E."/>
            <person name="Carmel L."/>
            <person name="Casola C."/>
            <person name="Choi J.H."/>
            <person name="Detter J.C."/>
            <person name="Dong Q."/>
            <person name="Dusheyko S."/>
            <person name="Eads B.D."/>
            <person name="Frohlich T."/>
            <person name="Geiler-Samerotte K.A."/>
            <person name="Gerlach D."/>
            <person name="Hatcher P."/>
            <person name="Jogdeo S."/>
            <person name="Krijgsveld J."/>
            <person name="Kriventseva E.V."/>
            <person name="Kultz D."/>
            <person name="Laforsch C."/>
            <person name="Lindquist E."/>
            <person name="Lopez J."/>
            <person name="Manak J.R."/>
            <person name="Muller J."/>
            <person name="Pangilinan J."/>
            <person name="Patwardhan R.P."/>
            <person name="Pitluck S."/>
            <person name="Pritham E.J."/>
            <person name="Rechtsteiner A."/>
            <person name="Rho M."/>
            <person name="Rogozin I.B."/>
            <person name="Sakarya O."/>
            <person name="Salamov A."/>
            <person name="Schaack S."/>
            <person name="Shapiro H."/>
            <person name="Shiga Y."/>
            <person name="Skalitzky C."/>
            <person name="Smith Z."/>
            <person name="Souvorov A."/>
            <person name="Sung W."/>
            <person name="Tang Z."/>
            <person name="Tsuchiya D."/>
            <person name="Tu H."/>
            <person name="Vos H."/>
            <person name="Wang M."/>
            <person name="Wolf Y.I."/>
            <person name="Yamagata H."/>
            <person name="Yamada T."/>
            <person name="Ye Y."/>
            <person name="Shaw J.R."/>
            <person name="Andrews J."/>
            <person name="Crease T.J."/>
            <person name="Tang H."/>
            <person name="Lucas S.M."/>
            <person name="Robertson H.M."/>
            <person name="Bork P."/>
            <person name="Koonin E.V."/>
            <person name="Zdobnov E.M."/>
            <person name="Grigoriev I.V."/>
            <person name="Lynch M."/>
            <person name="Boore J.L."/>
        </authorList>
    </citation>
    <scope>NUCLEOTIDE SEQUENCE [LARGE SCALE GENOMIC DNA]</scope>
</reference>
<feature type="compositionally biased region" description="Basic and acidic residues" evidence="1">
    <location>
        <begin position="76"/>
        <end position="88"/>
    </location>
</feature>
<accession>E9G5P4</accession>
<gene>
    <name evidence="2" type="ORF">DAPPUDRAFT_313923</name>
</gene>
<feature type="region of interest" description="Disordered" evidence="1">
    <location>
        <begin position="16"/>
        <end position="42"/>
    </location>
</feature>
<keyword evidence="3" id="KW-1185">Reference proteome</keyword>
<name>E9G5P4_DAPPU</name>
<organism evidence="2 3">
    <name type="scientific">Daphnia pulex</name>
    <name type="common">Water flea</name>
    <dbReference type="NCBI Taxonomy" id="6669"/>
    <lineage>
        <taxon>Eukaryota</taxon>
        <taxon>Metazoa</taxon>
        <taxon>Ecdysozoa</taxon>
        <taxon>Arthropoda</taxon>
        <taxon>Crustacea</taxon>
        <taxon>Branchiopoda</taxon>
        <taxon>Diplostraca</taxon>
        <taxon>Cladocera</taxon>
        <taxon>Anomopoda</taxon>
        <taxon>Daphniidae</taxon>
        <taxon>Daphnia</taxon>
    </lineage>
</organism>
<dbReference type="OrthoDB" id="6354856at2759"/>
<dbReference type="KEGG" id="dpx:DAPPUDRAFT_313923"/>
<dbReference type="EMBL" id="GL732532">
    <property type="protein sequence ID" value="EFX85241.1"/>
    <property type="molecule type" value="Genomic_DNA"/>
</dbReference>
<sequence length="194" mass="21618">MTHLRGAESFTLRRIASSSVKDSHEKSTAAVTIDRPERNSRQHTQIKSAEGDLATAAAAPIAGYVGGRLLTQRSPVTDKRRAHSDGHVPSDSFDLSDSDQVEAVVTIQIVKQDLPSAGIAIEDNNIHSHLLEYRARKIHHLPSNRVPLGLGQQWQLVKQFIVSDYYFGELDELAKEHFLQKMLKAFISQQSQKN</sequence>
<protein>
    <submittedName>
        <fullName evidence="2">Uncharacterized protein</fullName>
    </submittedName>
</protein>
<dbReference type="InParanoid" id="E9G5P4"/>
<evidence type="ECO:0000313" key="2">
    <source>
        <dbReference type="EMBL" id="EFX85241.1"/>
    </source>
</evidence>
<evidence type="ECO:0000313" key="3">
    <source>
        <dbReference type="Proteomes" id="UP000000305"/>
    </source>
</evidence>
<proteinExistence type="predicted"/>
<evidence type="ECO:0000256" key="1">
    <source>
        <dbReference type="SAM" id="MobiDB-lite"/>
    </source>
</evidence>
<feature type="region of interest" description="Disordered" evidence="1">
    <location>
        <begin position="75"/>
        <end position="95"/>
    </location>
</feature>
<dbReference type="Proteomes" id="UP000000305">
    <property type="component" value="Unassembled WGS sequence"/>
</dbReference>
<dbReference type="AlphaFoldDB" id="E9G5P4"/>
<dbReference type="HOGENOM" id="CLU_1403749_0_0_1"/>